<evidence type="ECO:0000313" key="1">
    <source>
        <dbReference type="EMBL" id="SVA62076.1"/>
    </source>
</evidence>
<dbReference type="AlphaFoldDB" id="A0A381XBF5"/>
<reference evidence="1" key="1">
    <citation type="submission" date="2018-05" db="EMBL/GenBank/DDBJ databases">
        <authorList>
            <person name="Lanie J.A."/>
            <person name="Ng W.-L."/>
            <person name="Kazmierczak K.M."/>
            <person name="Andrzejewski T.M."/>
            <person name="Davidsen T.M."/>
            <person name="Wayne K.J."/>
            <person name="Tettelin H."/>
            <person name="Glass J.I."/>
            <person name="Rusch D."/>
            <person name="Podicherti R."/>
            <person name="Tsui H.-C.T."/>
            <person name="Winkler M.E."/>
        </authorList>
    </citation>
    <scope>NUCLEOTIDE SEQUENCE</scope>
</reference>
<accession>A0A381XBF5</accession>
<organism evidence="1">
    <name type="scientific">marine metagenome</name>
    <dbReference type="NCBI Taxonomy" id="408172"/>
    <lineage>
        <taxon>unclassified sequences</taxon>
        <taxon>metagenomes</taxon>
        <taxon>ecological metagenomes</taxon>
    </lineage>
</organism>
<name>A0A381XBF5_9ZZZZ</name>
<dbReference type="EMBL" id="UINC01014576">
    <property type="protein sequence ID" value="SVA62076.1"/>
    <property type="molecule type" value="Genomic_DNA"/>
</dbReference>
<proteinExistence type="predicted"/>
<protein>
    <submittedName>
        <fullName evidence="1">Uncharacterized protein</fullName>
    </submittedName>
</protein>
<gene>
    <name evidence="1" type="ORF">METZ01_LOCUS114930</name>
</gene>
<sequence length="76" mass="9176">MNDIYFYVVTEQNFEEFKKRFTKENGDLVGYVLSVRDYETLALNMAELKRYVLQQKEIIIYYEKAVSPKPKKEIKK</sequence>